<evidence type="ECO:0008006" key="3">
    <source>
        <dbReference type="Google" id="ProtNLM"/>
    </source>
</evidence>
<name>E7GBG6_9FIRM</name>
<dbReference type="InterPro" id="IPR009078">
    <property type="entry name" value="Ferritin-like_SF"/>
</dbReference>
<proteinExistence type="predicted"/>
<keyword evidence="2" id="KW-1185">Reference proteome</keyword>
<dbReference type="EMBL" id="ADKX01000034">
    <property type="protein sequence ID" value="EFW04701.1"/>
    <property type="molecule type" value="Genomic_DNA"/>
</dbReference>
<accession>E7GBG6</accession>
<organism evidence="1 2">
    <name type="scientific">Coprobacillus cateniformis</name>
    <dbReference type="NCBI Taxonomy" id="100884"/>
    <lineage>
        <taxon>Bacteria</taxon>
        <taxon>Bacillati</taxon>
        <taxon>Bacillota</taxon>
        <taxon>Erysipelotrichia</taxon>
        <taxon>Erysipelotrichales</taxon>
        <taxon>Coprobacillaceae</taxon>
        <taxon>Coprobacillus</taxon>
    </lineage>
</organism>
<protein>
    <recommendedName>
        <fullName evidence="3">Rubrerythrin diiron-binding domain-containing protein</fullName>
    </recommendedName>
</protein>
<dbReference type="OrthoDB" id="1644861at2"/>
<dbReference type="Proteomes" id="UP000003157">
    <property type="component" value="Unassembled WGS sequence"/>
</dbReference>
<gene>
    <name evidence="1" type="ORF">HMPREF9488_02107</name>
</gene>
<dbReference type="eggNOG" id="ENOG5033U9N">
    <property type="taxonomic scope" value="Bacteria"/>
</dbReference>
<dbReference type="SUPFAM" id="SSF47240">
    <property type="entry name" value="Ferritin-like"/>
    <property type="match status" value="1"/>
</dbReference>
<sequence>MNREQLQSYIYTEKLLAQLYRQAAAMATLQSERQVLLAFARDAEQNANYLNHFYREEFGTNFDPMIPEGNIQGTYRDLLNEIQKQELASYLELRKLTYNQGNIELRETIRAITDVKLGHILTLLAIVTNMNTPGEERTQKFFK</sequence>
<dbReference type="STRING" id="100884.GCA_000269565_02210"/>
<dbReference type="RefSeq" id="WP_008789207.1">
    <property type="nucleotide sequence ID" value="NZ_AKCB01000001.1"/>
</dbReference>
<comment type="caution">
    <text evidence="1">The sequence shown here is derived from an EMBL/GenBank/DDBJ whole genome shotgun (WGS) entry which is preliminary data.</text>
</comment>
<dbReference type="HOGENOM" id="CLU_1802845_0_0_9"/>
<reference evidence="1 2" key="1">
    <citation type="submission" date="2010-12" db="EMBL/GenBank/DDBJ databases">
        <title>The Genome Sequence of Coprobacillus sp. strain 29_1.</title>
        <authorList>
            <consortium name="The Broad Institute Genome Sequencing Platform"/>
            <person name="Earl A."/>
            <person name="Ward D."/>
            <person name="Feldgarden M."/>
            <person name="Gevers D."/>
            <person name="Daigneault M."/>
            <person name="Sibley C.D."/>
            <person name="White A."/>
            <person name="Strauss J."/>
            <person name="Allen-Vercoe E."/>
            <person name="Young S.K."/>
            <person name="Zeng Q."/>
            <person name="Gargeya S."/>
            <person name="Fitzgerald M."/>
            <person name="Haas B."/>
            <person name="Abouelleil A."/>
            <person name="Alvarado L."/>
            <person name="Arachchi H.M."/>
            <person name="Berlin A."/>
            <person name="Brown A."/>
            <person name="Chapman S.B."/>
            <person name="Chen Z."/>
            <person name="Dunbar C."/>
            <person name="Freedman E."/>
            <person name="Gearin G."/>
            <person name="Gellesch M."/>
            <person name="Goldberg J."/>
            <person name="Griggs A."/>
            <person name="Gujja S."/>
            <person name="Heilman E."/>
            <person name="Heiman D."/>
            <person name="Howarth C."/>
            <person name="Larson L."/>
            <person name="Lui A."/>
            <person name="MacDonald P.J.P."/>
            <person name="Mehta T."/>
            <person name="Montmayeur A."/>
            <person name="Murphy C."/>
            <person name="Neiman D."/>
            <person name="Pearson M."/>
            <person name="Priest M."/>
            <person name="Roberts A."/>
            <person name="Saif S."/>
            <person name="Shea T."/>
            <person name="Shenoy N."/>
            <person name="Sisk P."/>
            <person name="Stolte C."/>
            <person name="Sykes S."/>
            <person name="White J."/>
            <person name="Yandava C."/>
            <person name="Nusbaum C."/>
            <person name="Birren B."/>
        </authorList>
    </citation>
    <scope>NUCLEOTIDE SEQUENCE [LARGE SCALE GENOMIC DNA]</scope>
    <source>
        <strain evidence="1 2">29_1</strain>
    </source>
</reference>
<dbReference type="AlphaFoldDB" id="E7GBG6"/>
<evidence type="ECO:0000313" key="1">
    <source>
        <dbReference type="EMBL" id="EFW04701.1"/>
    </source>
</evidence>
<dbReference type="GeneID" id="78230044"/>
<evidence type="ECO:0000313" key="2">
    <source>
        <dbReference type="Proteomes" id="UP000003157"/>
    </source>
</evidence>